<comment type="caution">
    <text evidence="2">The sequence shown here is derived from an EMBL/GenBank/DDBJ whole genome shotgun (WGS) entry which is preliminary data.</text>
</comment>
<keyword evidence="3" id="KW-1185">Reference proteome</keyword>
<evidence type="ECO:0000313" key="2">
    <source>
        <dbReference type="EMBL" id="KAJ7408600.1"/>
    </source>
</evidence>
<accession>A0ABQ9CYE3</accession>
<evidence type="ECO:0000256" key="1">
    <source>
        <dbReference type="SAM" id="MobiDB-lite"/>
    </source>
</evidence>
<sequence>MTERGRIEWRNICRDQGNGLEVSLKKTEIFYQPAPQEVFHHPHIIDESELKSVQQFIWEVCMYGQASRTKIWEGLYPSINAFAASVGRALPKSLFVKPSHEREKEDELHMAVSAVLSTCGHLYPRSRYEPTAPKKPSGSVCGLKKLSVSFTGYFLEYLTCLGLGNCVVLIEAGAEGIESSPAKKDLGVLVDERANLPWGCITSSVASRSGEVILPLCSALDAPTVLHPALGPPTQERRGQITADPEDSHKSSQSSCEERLRELGLFNLEERRLPEDLLEVHVAKDSL</sequence>
<gene>
    <name evidence="2" type="ORF">WISP_119931</name>
</gene>
<organism evidence="2 3">
    <name type="scientific">Willisornis vidua</name>
    <name type="common">Xingu scale-backed antbird</name>
    <dbReference type="NCBI Taxonomy" id="1566151"/>
    <lineage>
        <taxon>Eukaryota</taxon>
        <taxon>Metazoa</taxon>
        <taxon>Chordata</taxon>
        <taxon>Craniata</taxon>
        <taxon>Vertebrata</taxon>
        <taxon>Euteleostomi</taxon>
        <taxon>Archelosauria</taxon>
        <taxon>Archosauria</taxon>
        <taxon>Dinosauria</taxon>
        <taxon>Saurischia</taxon>
        <taxon>Theropoda</taxon>
        <taxon>Coelurosauria</taxon>
        <taxon>Aves</taxon>
        <taxon>Neognathae</taxon>
        <taxon>Neoaves</taxon>
        <taxon>Telluraves</taxon>
        <taxon>Australaves</taxon>
        <taxon>Passeriformes</taxon>
        <taxon>Thamnophilidae</taxon>
        <taxon>Willisornis</taxon>
    </lineage>
</organism>
<reference evidence="2" key="1">
    <citation type="submission" date="2019-10" db="EMBL/GenBank/DDBJ databases">
        <authorList>
            <person name="Soares A.E.R."/>
            <person name="Aleixo A."/>
            <person name="Schneider P."/>
            <person name="Miyaki C.Y."/>
            <person name="Schneider M.P."/>
            <person name="Mello C."/>
            <person name="Vasconcelos A.T.R."/>
        </authorList>
    </citation>
    <scope>NUCLEOTIDE SEQUENCE</scope>
    <source>
        <tissue evidence="2">Muscle</tissue>
    </source>
</reference>
<dbReference type="Proteomes" id="UP001145742">
    <property type="component" value="Unassembled WGS sequence"/>
</dbReference>
<feature type="compositionally biased region" description="Basic and acidic residues" evidence="1">
    <location>
        <begin position="246"/>
        <end position="256"/>
    </location>
</feature>
<evidence type="ECO:0000313" key="3">
    <source>
        <dbReference type="Proteomes" id="UP001145742"/>
    </source>
</evidence>
<dbReference type="EMBL" id="WHWB01034533">
    <property type="protein sequence ID" value="KAJ7408600.1"/>
    <property type="molecule type" value="Genomic_DNA"/>
</dbReference>
<protein>
    <submittedName>
        <fullName evidence="2">Uncharacterized protein</fullName>
    </submittedName>
</protein>
<feature type="region of interest" description="Disordered" evidence="1">
    <location>
        <begin position="228"/>
        <end position="256"/>
    </location>
</feature>
<proteinExistence type="predicted"/>
<name>A0ABQ9CYE3_9PASS</name>